<keyword evidence="1" id="KW-0472">Membrane</keyword>
<evidence type="ECO:0000313" key="2">
    <source>
        <dbReference type="EMBL" id="QCX38417.1"/>
    </source>
</evidence>
<feature type="transmembrane region" description="Helical" evidence="1">
    <location>
        <begin position="12"/>
        <end position="33"/>
    </location>
</feature>
<name>A0A5B7TU06_9FLAO</name>
<sequence length="156" mass="17793">MKKIPKNIKYTIIGISTFIFFSLNSMFGINLIVDSINLIQKMTGYHFGISTNTLDYLTFASIPVFGMLYNSTRAEFKKSELLLDLLTVLFCVLIIFGIGLYFLIYIGRSPNPLFPEYLLIEPFDFYSTMLIGIGIATPFLALNLIKNKTLCRHHDL</sequence>
<dbReference type="OrthoDB" id="1445529at2"/>
<evidence type="ECO:0000313" key="3">
    <source>
        <dbReference type="Proteomes" id="UP000306229"/>
    </source>
</evidence>
<keyword evidence="1" id="KW-1133">Transmembrane helix</keyword>
<feature type="transmembrane region" description="Helical" evidence="1">
    <location>
        <begin position="45"/>
        <end position="69"/>
    </location>
</feature>
<proteinExistence type="predicted"/>
<reference evidence="2 3" key="1">
    <citation type="submission" date="2019-05" db="EMBL/GenBank/DDBJ databases">
        <title>Algicella ahnfeltiae gen. nov., sp. nov., a novel marine bacterium of the family Flavobacteriaceae isolated from a red alga.</title>
        <authorList>
            <person name="Nedashkovskaya O.I."/>
            <person name="Kukhlevskiy A.D."/>
            <person name="Kim S.-G."/>
            <person name="Zhukova N.V."/>
            <person name="Mikhailov V.V."/>
        </authorList>
    </citation>
    <scope>NUCLEOTIDE SEQUENCE [LARGE SCALE GENOMIC DNA]</scope>
    <source>
        <strain evidence="2 3">10Alg115</strain>
    </source>
</reference>
<gene>
    <name evidence="2" type="ORF">FF125_08225</name>
</gene>
<protein>
    <submittedName>
        <fullName evidence="2">Uncharacterized protein</fullName>
    </submittedName>
</protein>
<accession>A0A5B7TU06</accession>
<feature type="transmembrane region" description="Helical" evidence="1">
    <location>
        <begin position="125"/>
        <end position="145"/>
    </location>
</feature>
<evidence type="ECO:0000256" key="1">
    <source>
        <dbReference type="SAM" id="Phobius"/>
    </source>
</evidence>
<organism evidence="2 3">
    <name type="scientific">Aureibaculum algae</name>
    <dbReference type="NCBI Taxonomy" id="2584122"/>
    <lineage>
        <taxon>Bacteria</taxon>
        <taxon>Pseudomonadati</taxon>
        <taxon>Bacteroidota</taxon>
        <taxon>Flavobacteriia</taxon>
        <taxon>Flavobacteriales</taxon>
        <taxon>Flavobacteriaceae</taxon>
        <taxon>Aureibaculum</taxon>
    </lineage>
</organism>
<feature type="transmembrane region" description="Helical" evidence="1">
    <location>
        <begin position="81"/>
        <end position="105"/>
    </location>
</feature>
<dbReference type="KEGG" id="fbe:FF125_08225"/>
<dbReference type="AlphaFoldDB" id="A0A5B7TU06"/>
<keyword evidence="1" id="KW-0812">Transmembrane</keyword>
<dbReference type="EMBL" id="CP040749">
    <property type="protein sequence ID" value="QCX38417.1"/>
    <property type="molecule type" value="Genomic_DNA"/>
</dbReference>
<keyword evidence="3" id="KW-1185">Reference proteome</keyword>
<dbReference type="Proteomes" id="UP000306229">
    <property type="component" value="Chromosome"/>
</dbReference>